<comment type="caution">
    <text evidence="1">The sequence shown here is derived from an EMBL/GenBank/DDBJ whole genome shotgun (WGS) entry which is preliminary data.</text>
</comment>
<sequence>MCQRGSKARYGVRNTRFVEADHVRIPFDHHKVGKLPAFLQVQAVEVISLVIEQRIAGVDIFRLVFVVEHACAETDHAAVRGNDREDHPPAIGVVGASGIRVFHE</sequence>
<organism evidence="1">
    <name type="scientific">bioreactor metagenome</name>
    <dbReference type="NCBI Taxonomy" id="1076179"/>
    <lineage>
        <taxon>unclassified sequences</taxon>
        <taxon>metagenomes</taxon>
        <taxon>ecological metagenomes</taxon>
    </lineage>
</organism>
<name>A0A645FWR0_9ZZZZ</name>
<protein>
    <submittedName>
        <fullName evidence="1">Uncharacterized protein</fullName>
    </submittedName>
</protein>
<evidence type="ECO:0000313" key="1">
    <source>
        <dbReference type="EMBL" id="MPN18937.1"/>
    </source>
</evidence>
<accession>A0A645FWR0</accession>
<reference evidence="1" key="1">
    <citation type="submission" date="2019-08" db="EMBL/GenBank/DDBJ databases">
        <authorList>
            <person name="Kucharzyk K."/>
            <person name="Murdoch R.W."/>
            <person name="Higgins S."/>
            <person name="Loffler F."/>
        </authorList>
    </citation>
    <scope>NUCLEOTIDE SEQUENCE</scope>
</reference>
<dbReference type="EMBL" id="VSSQ01066381">
    <property type="protein sequence ID" value="MPN18937.1"/>
    <property type="molecule type" value="Genomic_DNA"/>
</dbReference>
<proteinExistence type="predicted"/>
<dbReference type="AlphaFoldDB" id="A0A645FWR0"/>
<gene>
    <name evidence="1" type="ORF">SDC9_166302</name>
</gene>